<evidence type="ECO:0000313" key="4">
    <source>
        <dbReference type="EMBL" id="KAB8073941.1"/>
    </source>
</evidence>
<keyword evidence="5" id="KW-1185">Reference proteome</keyword>
<dbReference type="AlphaFoldDB" id="A0A5N5WZL3"/>
<dbReference type="Pfam" id="PF24841">
    <property type="entry name" value="DUF7719"/>
    <property type="match status" value="1"/>
</dbReference>
<feature type="compositionally biased region" description="Polar residues" evidence="1">
    <location>
        <begin position="81"/>
        <end position="91"/>
    </location>
</feature>
<feature type="compositionally biased region" description="Basic residues" evidence="1">
    <location>
        <begin position="1"/>
        <end position="11"/>
    </location>
</feature>
<keyword evidence="2" id="KW-1133">Transmembrane helix</keyword>
<feature type="region of interest" description="Disordered" evidence="1">
    <location>
        <begin position="1"/>
        <end position="124"/>
    </location>
</feature>
<accession>A0A5N5WZL3</accession>
<dbReference type="OrthoDB" id="5597489at2759"/>
<evidence type="ECO:0000256" key="1">
    <source>
        <dbReference type="SAM" id="MobiDB-lite"/>
    </source>
</evidence>
<reference evidence="4 5" key="1">
    <citation type="submission" date="2019-04" db="EMBL/GenBank/DDBJ databases">
        <title>Friends and foes A comparative genomics study of 23 Aspergillus species from section Flavi.</title>
        <authorList>
            <consortium name="DOE Joint Genome Institute"/>
            <person name="Kjaerbolling I."/>
            <person name="Vesth T."/>
            <person name="Frisvad J.C."/>
            <person name="Nybo J.L."/>
            <person name="Theobald S."/>
            <person name="Kildgaard S."/>
            <person name="Isbrandt T."/>
            <person name="Kuo A."/>
            <person name="Sato A."/>
            <person name="Lyhne E.K."/>
            <person name="Kogle M.E."/>
            <person name="Wiebenga A."/>
            <person name="Kun R.S."/>
            <person name="Lubbers R.J."/>
            <person name="Makela M.R."/>
            <person name="Barry K."/>
            <person name="Chovatia M."/>
            <person name="Clum A."/>
            <person name="Daum C."/>
            <person name="Haridas S."/>
            <person name="He G."/>
            <person name="LaButti K."/>
            <person name="Lipzen A."/>
            <person name="Mondo S."/>
            <person name="Riley R."/>
            <person name="Salamov A."/>
            <person name="Simmons B.A."/>
            <person name="Magnuson J.K."/>
            <person name="Henrissat B."/>
            <person name="Mortensen U.H."/>
            <person name="Larsen T.O."/>
            <person name="Devries R.P."/>
            <person name="Grigoriev I.V."/>
            <person name="Machida M."/>
            <person name="Baker S.E."/>
            <person name="Andersen M.R."/>
        </authorList>
    </citation>
    <scope>NUCLEOTIDE SEQUENCE [LARGE SCALE GENOMIC DNA]</scope>
    <source>
        <strain evidence="4 5">CBS 151.66</strain>
    </source>
</reference>
<protein>
    <recommendedName>
        <fullName evidence="3">DUF7719 domain-containing protein</fullName>
    </recommendedName>
</protein>
<sequence length="295" mass="31854">MESPRSRKQRRAAAAASQSDSSSAFDPSSIPMAHPPRDSAKKSKGKTLVDLISERQNELLGQASVPTGTGGGIEPRFMSIDPTSGEISNFAASELSGAKQEADGSTTGSPPGGKTGSEEDQDEVDASLPPFVDTVLLSVPLSTLHMTLAYLAAHQYAETIPLDKLTRESAFVAFPILTFAVHLAHGHIVSFGDARKSEPISLFPWNRDKLSMSFLRKLLFPPSWRTLFFLPLAIFLGAKLLAMTNNEPYYAIMKRAPSIGTLWVWSILEIPVGAAVLGALGPMIWGVWWKGYGII</sequence>
<dbReference type="InterPro" id="IPR056136">
    <property type="entry name" value="DUF7719"/>
</dbReference>
<dbReference type="Proteomes" id="UP000326565">
    <property type="component" value="Unassembled WGS sequence"/>
</dbReference>
<feature type="transmembrane region" description="Helical" evidence="2">
    <location>
        <begin position="262"/>
        <end position="289"/>
    </location>
</feature>
<feature type="transmembrane region" description="Helical" evidence="2">
    <location>
        <begin position="224"/>
        <end position="242"/>
    </location>
</feature>
<organism evidence="4 5">
    <name type="scientific">Aspergillus leporis</name>
    <dbReference type="NCBI Taxonomy" id="41062"/>
    <lineage>
        <taxon>Eukaryota</taxon>
        <taxon>Fungi</taxon>
        <taxon>Dikarya</taxon>
        <taxon>Ascomycota</taxon>
        <taxon>Pezizomycotina</taxon>
        <taxon>Eurotiomycetes</taxon>
        <taxon>Eurotiomycetidae</taxon>
        <taxon>Eurotiales</taxon>
        <taxon>Aspergillaceae</taxon>
        <taxon>Aspergillus</taxon>
        <taxon>Aspergillus subgen. Circumdati</taxon>
    </lineage>
</organism>
<proteinExistence type="predicted"/>
<evidence type="ECO:0000313" key="5">
    <source>
        <dbReference type="Proteomes" id="UP000326565"/>
    </source>
</evidence>
<evidence type="ECO:0000256" key="2">
    <source>
        <dbReference type="SAM" id="Phobius"/>
    </source>
</evidence>
<dbReference type="EMBL" id="ML732218">
    <property type="protein sequence ID" value="KAB8073941.1"/>
    <property type="molecule type" value="Genomic_DNA"/>
</dbReference>
<keyword evidence="2" id="KW-0472">Membrane</keyword>
<dbReference type="PANTHER" id="PTHR37846:SF1">
    <property type="entry name" value="DEACETYLASE-LIKE PROTEIN"/>
    <property type="match status" value="1"/>
</dbReference>
<gene>
    <name evidence="4" type="ORF">BDV29DRAFT_157114</name>
</gene>
<feature type="compositionally biased region" description="Low complexity" evidence="1">
    <location>
        <begin position="12"/>
        <end position="29"/>
    </location>
</feature>
<dbReference type="PANTHER" id="PTHR37846">
    <property type="entry name" value="YALI0B21296P"/>
    <property type="match status" value="1"/>
</dbReference>
<keyword evidence="2" id="KW-0812">Transmembrane</keyword>
<evidence type="ECO:0000259" key="3">
    <source>
        <dbReference type="Pfam" id="PF24841"/>
    </source>
</evidence>
<feature type="domain" description="DUF7719" evidence="3">
    <location>
        <begin position="225"/>
        <end position="294"/>
    </location>
</feature>
<name>A0A5N5WZL3_9EURO</name>